<dbReference type="PANTHER" id="PTHR11228:SF22">
    <property type="entry name" value="PEPTIDE BIOSYNTHESIS PROTEIN YYDG-RELATED"/>
    <property type="match status" value="1"/>
</dbReference>
<evidence type="ECO:0000313" key="7">
    <source>
        <dbReference type="EMBL" id="TRW90874.1"/>
    </source>
</evidence>
<keyword evidence="7" id="KW-0808">Transferase</keyword>
<organism evidence="7 8">
    <name type="scientific">Candidatus Methylobacter oryzae</name>
    <dbReference type="NCBI Taxonomy" id="2497749"/>
    <lineage>
        <taxon>Bacteria</taxon>
        <taxon>Pseudomonadati</taxon>
        <taxon>Pseudomonadota</taxon>
        <taxon>Gammaproteobacteria</taxon>
        <taxon>Methylococcales</taxon>
        <taxon>Methylococcaceae</taxon>
        <taxon>Methylobacter</taxon>
    </lineage>
</organism>
<feature type="domain" description="Radical SAM core" evidence="6">
    <location>
        <begin position="24"/>
        <end position="231"/>
    </location>
</feature>
<evidence type="ECO:0000256" key="2">
    <source>
        <dbReference type="ARBA" id="ARBA00022691"/>
    </source>
</evidence>
<name>A0ABY3C6G4_9GAMM</name>
<dbReference type="InterPro" id="IPR058240">
    <property type="entry name" value="rSAM_sf"/>
</dbReference>
<dbReference type="Gene3D" id="3.20.20.70">
    <property type="entry name" value="Aldolase class I"/>
    <property type="match status" value="1"/>
</dbReference>
<dbReference type="Pfam" id="PF04055">
    <property type="entry name" value="Radical_SAM"/>
    <property type="match status" value="1"/>
</dbReference>
<comment type="caution">
    <text evidence="7">The sequence shown here is derived from an EMBL/GenBank/DDBJ whole genome shotgun (WGS) entry which is preliminary data.</text>
</comment>
<comment type="cofactor">
    <cofactor evidence="1">
        <name>[4Fe-4S] cluster</name>
        <dbReference type="ChEBI" id="CHEBI:49883"/>
    </cofactor>
</comment>
<dbReference type="InterPro" id="IPR007197">
    <property type="entry name" value="rSAM"/>
</dbReference>
<protein>
    <submittedName>
        <fullName evidence="7">Adenosyl-hopene transferase HpnH</fullName>
    </submittedName>
</protein>
<dbReference type="InterPro" id="IPR017833">
    <property type="entry name" value="Hopanoid_synth-assoc_rSAM_HpnH"/>
</dbReference>
<gene>
    <name evidence="7" type="primary">hpnH</name>
    <name evidence="7" type="ORF">EKO24_018150</name>
</gene>
<evidence type="ECO:0000256" key="1">
    <source>
        <dbReference type="ARBA" id="ARBA00001966"/>
    </source>
</evidence>
<accession>A0ABY3C6G4</accession>
<keyword evidence="4" id="KW-0408">Iron</keyword>
<dbReference type="GO" id="GO:0016740">
    <property type="term" value="F:transferase activity"/>
    <property type="evidence" value="ECO:0007669"/>
    <property type="project" value="UniProtKB-KW"/>
</dbReference>
<dbReference type="Proteomes" id="UP000733744">
    <property type="component" value="Unassembled WGS sequence"/>
</dbReference>
<keyword evidence="5" id="KW-0411">Iron-sulfur</keyword>
<keyword evidence="3" id="KW-0479">Metal-binding</keyword>
<dbReference type="PROSITE" id="PS51918">
    <property type="entry name" value="RADICAL_SAM"/>
    <property type="match status" value="1"/>
</dbReference>
<dbReference type="SFLD" id="SFLDS00029">
    <property type="entry name" value="Radical_SAM"/>
    <property type="match status" value="1"/>
</dbReference>
<evidence type="ECO:0000313" key="8">
    <source>
        <dbReference type="Proteomes" id="UP000733744"/>
    </source>
</evidence>
<evidence type="ECO:0000256" key="3">
    <source>
        <dbReference type="ARBA" id="ARBA00022723"/>
    </source>
</evidence>
<dbReference type="SUPFAM" id="SSF102114">
    <property type="entry name" value="Radical SAM enzymes"/>
    <property type="match status" value="1"/>
</dbReference>
<dbReference type="InterPro" id="IPR050377">
    <property type="entry name" value="Radical_SAM_PqqE_MftC-like"/>
</dbReference>
<evidence type="ECO:0000256" key="4">
    <source>
        <dbReference type="ARBA" id="ARBA00023004"/>
    </source>
</evidence>
<keyword evidence="8" id="KW-1185">Reference proteome</keyword>
<dbReference type="PANTHER" id="PTHR11228">
    <property type="entry name" value="RADICAL SAM DOMAIN PROTEIN"/>
    <property type="match status" value="1"/>
</dbReference>
<proteinExistence type="predicted"/>
<dbReference type="Pfam" id="PF11946">
    <property type="entry name" value="DUF3463"/>
    <property type="match status" value="1"/>
</dbReference>
<dbReference type="SFLD" id="SFLDG01067">
    <property type="entry name" value="SPASM/twitch_domain_containing"/>
    <property type="match status" value="1"/>
</dbReference>
<keyword evidence="2" id="KW-0949">S-adenosyl-L-methionine</keyword>
<sequence length="369" mass="41175">MGVPLRQQLTVGSYLIKQKLKGAKKYPLVLMLEPLFRCNLACAGCGKIDYPDDILDKRLSFEECMQAVDECSAPMVSIPGGEPLIHKEMPQIVEGLIARKKFVYLCTNALLLKKRIDDYKPSPYLTFSIHLDGMQERHDTSVCQEGVFERAVEAIKLALKKGFRVTVNCTLFQGESAKEVADFLDYAMELGVEGVTIAPGFSYERAPQQDVFIKGSDVKDLFRGIFKIGKKRKWKLNHSSLYLDFLAGNQSYNCTPWGNPTRNVFGWQKPCYLLADEGYVQSFQELLDTTPWDKYGTVNNPKCASCMAHCGYEATAVEDMLSHPIKALLTSIRGPKTEGAMVPEATPQYAKEKVSSTIAGIPVRVEAVD</sequence>
<dbReference type="InterPro" id="IPR013785">
    <property type="entry name" value="Aldolase_TIM"/>
</dbReference>
<dbReference type="NCBIfam" id="TIGR03470">
    <property type="entry name" value="HpnH"/>
    <property type="match status" value="1"/>
</dbReference>
<evidence type="ECO:0000259" key="6">
    <source>
        <dbReference type="PROSITE" id="PS51918"/>
    </source>
</evidence>
<evidence type="ECO:0000256" key="5">
    <source>
        <dbReference type="ARBA" id="ARBA00023014"/>
    </source>
</evidence>
<reference evidence="7 8" key="1">
    <citation type="journal article" date="2019" name="Antonie Van Leeuwenhoek">
        <title>Description of 'Ca. Methylobacter oryzae' KRF1, a novel species from the environmentally important Methylobacter clade 2.</title>
        <authorList>
            <person name="Khatri K."/>
            <person name="Mohite J.A."/>
            <person name="Pandit P.S."/>
            <person name="Bahulikar R."/>
            <person name="Rahalkar M.C."/>
        </authorList>
    </citation>
    <scope>NUCLEOTIDE SEQUENCE [LARGE SCALE GENOMIC DNA]</scope>
    <source>
        <strain evidence="7 8">KRF1</strain>
    </source>
</reference>
<dbReference type="EMBL" id="RYFG02000115">
    <property type="protein sequence ID" value="TRW90874.1"/>
    <property type="molecule type" value="Genomic_DNA"/>
</dbReference>
<dbReference type="RefSeq" id="WP_127027642.1">
    <property type="nucleotide sequence ID" value="NZ_RYFG02000115.1"/>
</dbReference>
<dbReference type="SFLD" id="SFLDF00397">
    <property type="entry name" value="adenosyl-hopene_transferase"/>
    <property type="match status" value="1"/>
</dbReference>
<dbReference type="CDD" id="cd01335">
    <property type="entry name" value="Radical_SAM"/>
    <property type="match status" value="1"/>
</dbReference>
<dbReference type="InterPro" id="IPR022563">
    <property type="entry name" value="DUF3463"/>
</dbReference>